<evidence type="ECO:0000313" key="10">
    <source>
        <dbReference type="EMBL" id="TCO08249.1"/>
    </source>
</evidence>
<feature type="transmembrane region" description="Helical" evidence="7">
    <location>
        <begin position="20"/>
        <end position="37"/>
    </location>
</feature>
<gene>
    <name evidence="10" type="ORF">EV194_10551</name>
</gene>
<evidence type="ECO:0000256" key="7">
    <source>
        <dbReference type="SAM" id="Phobius"/>
    </source>
</evidence>
<dbReference type="InterPro" id="IPR036280">
    <property type="entry name" value="Multihaem_cyt_sf"/>
</dbReference>
<dbReference type="InterPro" id="IPR005532">
    <property type="entry name" value="SUMF_dom"/>
</dbReference>
<keyword evidence="6" id="KW-0408">Iron</keyword>
<dbReference type="InterPro" id="IPR042095">
    <property type="entry name" value="SUMF_sf"/>
</dbReference>
<comment type="caution">
    <text evidence="10">The sequence shown here is derived from an EMBL/GenBank/DDBJ whole genome shotgun (WGS) entry which is preliminary data.</text>
</comment>
<keyword evidence="7" id="KW-0812">Transmembrane</keyword>
<dbReference type="InterPro" id="IPR051043">
    <property type="entry name" value="Sulfatase_Mod_Factor_Kinase"/>
</dbReference>
<keyword evidence="2" id="KW-0813">Transport</keyword>
<evidence type="ECO:0000313" key="11">
    <source>
        <dbReference type="Proteomes" id="UP000295221"/>
    </source>
</evidence>
<proteinExistence type="predicted"/>
<name>A0A4R2GI64_9BACT</name>
<dbReference type="GO" id="GO:0120147">
    <property type="term" value="F:formylglycine-generating oxidase activity"/>
    <property type="evidence" value="ECO:0007669"/>
    <property type="project" value="TreeGrafter"/>
</dbReference>
<dbReference type="Gene3D" id="3.90.1580.10">
    <property type="entry name" value="paralog of FGE (formylglycine-generating enzyme)"/>
    <property type="match status" value="1"/>
</dbReference>
<keyword evidence="7" id="KW-1133">Transmembrane helix</keyword>
<dbReference type="PANTHER" id="PTHR23150:SF19">
    <property type="entry name" value="FORMYLGLYCINE-GENERATING ENZYME"/>
    <property type="match status" value="1"/>
</dbReference>
<evidence type="ECO:0000256" key="2">
    <source>
        <dbReference type="ARBA" id="ARBA00022448"/>
    </source>
</evidence>
<dbReference type="GO" id="GO:0046872">
    <property type="term" value="F:metal ion binding"/>
    <property type="evidence" value="ECO:0007669"/>
    <property type="project" value="UniProtKB-KW"/>
</dbReference>
<evidence type="ECO:0000259" key="8">
    <source>
        <dbReference type="Pfam" id="PF03264"/>
    </source>
</evidence>
<keyword evidence="7" id="KW-0472">Membrane</keyword>
<evidence type="ECO:0000256" key="4">
    <source>
        <dbReference type="ARBA" id="ARBA00022723"/>
    </source>
</evidence>
<evidence type="ECO:0000256" key="1">
    <source>
        <dbReference type="ARBA" id="ARBA00004196"/>
    </source>
</evidence>
<keyword evidence="3" id="KW-0349">Heme</keyword>
<evidence type="ECO:0000256" key="6">
    <source>
        <dbReference type="ARBA" id="ARBA00023004"/>
    </source>
</evidence>
<dbReference type="OrthoDB" id="9768004at2"/>
<comment type="subcellular location">
    <subcellularLocation>
        <location evidence="1">Cell envelope</location>
    </subcellularLocation>
</comment>
<dbReference type="InterPro" id="IPR016187">
    <property type="entry name" value="CTDL_fold"/>
</dbReference>
<dbReference type="Gene3D" id="1.10.3820.10">
    <property type="entry name" value="Di-heme elbow motif domain"/>
    <property type="match status" value="1"/>
</dbReference>
<keyword evidence="4" id="KW-0479">Metal-binding</keyword>
<accession>A0A4R2GI64</accession>
<dbReference type="SUPFAM" id="SSF56436">
    <property type="entry name" value="C-type lectin-like"/>
    <property type="match status" value="1"/>
</dbReference>
<dbReference type="PANTHER" id="PTHR23150">
    <property type="entry name" value="SULFATASE MODIFYING FACTOR 1, 2"/>
    <property type="match status" value="1"/>
</dbReference>
<dbReference type="Pfam" id="PF03264">
    <property type="entry name" value="Cytochrom_NNT"/>
    <property type="match status" value="1"/>
</dbReference>
<dbReference type="AlphaFoldDB" id="A0A4R2GI64"/>
<dbReference type="Proteomes" id="UP000295221">
    <property type="component" value="Unassembled WGS sequence"/>
</dbReference>
<reference evidence="10 11" key="1">
    <citation type="submission" date="2019-03" db="EMBL/GenBank/DDBJ databases">
        <title>Genomic Encyclopedia of Type Strains, Phase IV (KMG-IV): sequencing the most valuable type-strain genomes for metagenomic binning, comparative biology and taxonomic classification.</title>
        <authorList>
            <person name="Goeker M."/>
        </authorList>
    </citation>
    <scope>NUCLEOTIDE SEQUENCE [LARGE SCALE GENOMIC DNA]</scope>
    <source>
        <strain evidence="10 11">DSM 24179</strain>
    </source>
</reference>
<feature type="domain" description="NapC/NirT cytochrome c N-terminal" evidence="8">
    <location>
        <begin position="19"/>
        <end position="179"/>
    </location>
</feature>
<dbReference type="EMBL" id="SLWK01000005">
    <property type="protein sequence ID" value="TCO08249.1"/>
    <property type="molecule type" value="Genomic_DNA"/>
</dbReference>
<organism evidence="10 11">
    <name type="scientific">Natronoflexus pectinivorans</name>
    <dbReference type="NCBI Taxonomy" id="682526"/>
    <lineage>
        <taxon>Bacteria</taxon>
        <taxon>Pseudomonadati</taxon>
        <taxon>Bacteroidota</taxon>
        <taxon>Bacteroidia</taxon>
        <taxon>Marinilabiliales</taxon>
        <taxon>Marinilabiliaceae</taxon>
        <taxon>Natronoflexus</taxon>
    </lineage>
</organism>
<evidence type="ECO:0000256" key="5">
    <source>
        <dbReference type="ARBA" id="ARBA00022982"/>
    </source>
</evidence>
<dbReference type="InterPro" id="IPR005126">
    <property type="entry name" value="NapC/NirT_cyt_c_N"/>
</dbReference>
<evidence type="ECO:0000259" key="9">
    <source>
        <dbReference type="Pfam" id="PF03781"/>
    </source>
</evidence>
<sequence>MNLGQIEKSLWDFIHRRKNFLLFAAGVVTVLFLIYPFNKAVRFTETNEYCFSCHVHGHAEDAWRLSPHVNNKAGITVNCVDCHLPPHGENRLWSKIKHGANDIYGFLFKDSADYNWEAKRSPEVAINFTYESSCIRCHDNLFPVGLSTEGVDSHLHYERNKDDLSCLNCHIHTGHYNPDYVHAQNLAFGQKEEEEGETFTNPAKIERFENYTEFIPGTTVSFEMVAIPGGTFLMGSPKNEPFRREDEGPQREVYLDDFFMAKIEVTWNEFLAWFNATSSEGRLTAEEQAQVDGFSGATPPWGAPDQGWGTGQRPAITMTHHAAMEYCRWLSAVTGKHYRLPTEAEWEYAARGGTQTPYFFEGNPRRFSSQTWWNRIFGPSTDVIANYAIYNQNSSNRTSEPGNVMENPFGLVNMLGNVAEFCLDWYAPNTYSSYPEGVVRNPRGPATGQERVIRGGSFRSDAADLRVAARDHTRTDLWLRTDPQIPKSRWWYSDANHVGFRVVHVPQSDTNN</sequence>
<keyword evidence="11" id="KW-1185">Reference proteome</keyword>
<protein>
    <submittedName>
        <fullName evidence="10">Formylglycine-generating enzyme required for sulfatase activity</fullName>
    </submittedName>
</protein>
<keyword evidence="5" id="KW-0249">Electron transport</keyword>
<evidence type="ECO:0000256" key="3">
    <source>
        <dbReference type="ARBA" id="ARBA00022617"/>
    </source>
</evidence>
<dbReference type="InterPro" id="IPR038266">
    <property type="entry name" value="NapC/NirT_cytc_sf"/>
</dbReference>
<dbReference type="Pfam" id="PF03781">
    <property type="entry name" value="FGE-sulfatase"/>
    <property type="match status" value="1"/>
</dbReference>
<dbReference type="GO" id="GO:0030313">
    <property type="term" value="C:cell envelope"/>
    <property type="evidence" value="ECO:0007669"/>
    <property type="project" value="UniProtKB-SubCell"/>
</dbReference>
<dbReference type="SUPFAM" id="SSF48695">
    <property type="entry name" value="Multiheme cytochromes"/>
    <property type="match status" value="1"/>
</dbReference>
<dbReference type="RefSeq" id="WP_132433558.1">
    <property type="nucleotide sequence ID" value="NZ_SLWK01000005.1"/>
</dbReference>
<feature type="domain" description="Sulfatase-modifying factor enzyme-like" evidence="9">
    <location>
        <begin position="223"/>
        <end position="472"/>
    </location>
</feature>